<feature type="region of interest" description="Disordered" evidence="4">
    <location>
        <begin position="1"/>
        <end position="62"/>
    </location>
</feature>
<dbReference type="AlphaFoldDB" id="A0A6G1I6B1"/>
<evidence type="ECO:0000313" key="7">
    <source>
        <dbReference type="EMBL" id="KAF2403587.1"/>
    </source>
</evidence>
<evidence type="ECO:0000256" key="5">
    <source>
        <dbReference type="SAM" id="Phobius"/>
    </source>
</evidence>
<dbReference type="PROSITE" id="PS51292">
    <property type="entry name" value="ZF_RING_CH"/>
    <property type="match status" value="1"/>
</dbReference>
<dbReference type="CDD" id="cd16495">
    <property type="entry name" value="RING_CH-C4HC3_MARCH"/>
    <property type="match status" value="1"/>
</dbReference>
<feature type="transmembrane region" description="Helical" evidence="5">
    <location>
        <begin position="269"/>
        <end position="287"/>
    </location>
</feature>
<feature type="compositionally biased region" description="Polar residues" evidence="4">
    <location>
        <begin position="21"/>
        <end position="35"/>
    </location>
</feature>
<evidence type="ECO:0000256" key="3">
    <source>
        <dbReference type="ARBA" id="ARBA00022833"/>
    </source>
</evidence>
<dbReference type="OrthoDB" id="264354at2759"/>
<accession>A0A6G1I6B1</accession>
<dbReference type="Pfam" id="PF12906">
    <property type="entry name" value="RINGv"/>
    <property type="match status" value="1"/>
</dbReference>
<proteinExistence type="predicted"/>
<dbReference type="Proteomes" id="UP000799640">
    <property type="component" value="Unassembled WGS sequence"/>
</dbReference>
<dbReference type="InterPro" id="IPR011016">
    <property type="entry name" value="Znf_RING-CH"/>
</dbReference>
<evidence type="ECO:0000256" key="2">
    <source>
        <dbReference type="ARBA" id="ARBA00022771"/>
    </source>
</evidence>
<keyword evidence="5" id="KW-0472">Membrane</keyword>
<keyword evidence="2" id="KW-0863">Zinc-finger</keyword>
<dbReference type="PANTHER" id="PTHR46347">
    <property type="entry name" value="RING/FYVE/PHD ZINC FINGER SUPERFAMILY PROTEIN"/>
    <property type="match status" value="1"/>
</dbReference>
<keyword evidence="8" id="KW-1185">Reference proteome</keyword>
<sequence length="327" mass="36563">MTEPRFRGAPGGWEWPANRPGAQQSTGHSNGSARNGDSVKREPPASAAGPNPQPQRRQRTRHWKPRTCRICLETVLPTYNPPSENLPAFLQSTPSVTYESEDSGRLLRPCNCKGTSKYVHEGCLQAWRHADPAYSQRNYWQCPTCGYKYRLQRLGWGRVISSIAAQVTLTVAILALTVFLLGFFADPIIAFCLDPYGALFPFMGRTYYDVLEDDGSGSGWTQHFAKGLASLGLVSFFKVMFASPWRFFFRSTDIGGGRRGTTGRDRISNVTWILILAGVASFLYAVWKGVRAWSRRTLEKAGERVMDVKGDEDNDDSDDDTTEIKTE</sequence>
<feature type="domain" description="RING-CH-type" evidence="6">
    <location>
        <begin position="60"/>
        <end position="152"/>
    </location>
</feature>
<dbReference type="GO" id="GO:0008270">
    <property type="term" value="F:zinc ion binding"/>
    <property type="evidence" value="ECO:0007669"/>
    <property type="project" value="UniProtKB-KW"/>
</dbReference>
<feature type="region of interest" description="Disordered" evidence="4">
    <location>
        <begin position="305"/>
        <end position="327"/>
    </location>
</feature>
<dbReference type="InterPro" id="IPR013083">
    <property type="entry name" value="Znf_RING/FYVE/PHD"/>
</dbReference>
<gene>
    <name evidence="7" type="ORF">EJ06DRAFT_283642</name>
</gene>
<keyword evidence="5" id="KW-1133">Transmembrane helix</keyword>
<protein>
    <recommendedName>
        <fullName evidence="6">RING-CH-type domain-containing protein</fullName>
    </recommendedName>
</protein>
<organism evidence="7 8">
    <name type="scientific">Trichodelitschia bisporula</name>
    <dbReference type="NCBI Taxonomy" id="703511"/>
    <lineage>
        <taxon>Eukaryota</taxon>
        <taxon>Fungi</taxon>
        <taxon>Dikarya</taxon>
        <taxon>Ascomycota</taxon>
        <taxon>Pezizomycotina</taxon>
        <taxon>Dothideomycetes</taxon>
        <taxon>Dothideomycetes incertae sedis</taxon>
        <taxon>Phaeotrichales</taxon>
        <taxon>Phaeotrichaceae</taxon>
        <taxon>Trichodelitschia</taxon>
    </lineage>
</organism>
<keyword evidence="5" id="KW-0812">Transmembrane</keyword>
<reference evidence="7" key="1">
    <citation type="journal article" date="2020" name="Stud. Mycol.">
        <title>101 Dothideomycetes genomes: a test case for predicting lifestyles and emergence of pathogens.</title>
        <authorList>
            <person name="Haridas S."/>
            <person name="Albert R."/>
            <person name="Binder M."/>
            <person name="Bloem J."/>
            <person name="Labutti K."/>
            <person name="Salamov A."/>
            <person name="Andreopoulos B."/>
            <person name="Baker S."/>
            <person name="Barry K."/>
            <person name="Bills G."/>
            <person name="Bluhm B."/>
            <person name="Cannon C."/>
            <person name="Castanera R."/>
            <person name="Culley D."/>
            <person name="Daum C."/>
            <person name="Ezra D."/>
            <person name="Gonzalez J."/>
            <person name="Henrissat B."/>
            <person name="Kuo A."/>
            <person name="Liang C."/>
            <person name="Lipzen A."/>
            <person name="Lutzoni F."/>
            <person name="Magnuson J."/>
            <person name="Mondo S."/>
            <person name="Nolan M."/>
            <person name="Ohm R."/>
            <person name="Pangilinan J."/>
            <person name="Park H.-J."/>
            <person name="Ramirez L."/>
            <person name="Alfaro M."/>
            <person name="Sun H."/>
            <person name="Tritt A."/>
            <person name="Yoshinaga Y."/>
            <person name="Zwiers L.-H."/>
            <person name="Turgeon B."/>
            <person name="Goodwin S."/>
            <person name="Spatafora J."/>
            <person name="Crous P."/>
            <person name="Grigoriev I."/>
        </authorList>
    </citation>
    <scope>NUCLEOTIDE SEQUENCE</scope>
    <source>
        <strain evidence="7">CBS 262.69</strain>
    </source>
</reference>
<dbReference type="Gene3D" id="3.30.40.10">
    <property type="entry name" value="Zinc/RING finger domain, C3HC4 (zinc finger)"/>
    <property type="match status" value="1"/>
</dbReference>
<dbReference type="EMBL" id="ML996689">
    <property type="protein sequence ID" value="KAF2403587.1"/>
    <property type="molecule type" value="Genomic_DNA"/>
</dbReference>
<evidence type="ECO:0000313" key="8">
    <source>
        <dbReference type="Proteomes" id="UP000799640"/>
    </source>
</evidence>
<feature type="transmembrane region" description="Helical" evidence="5">
    <location>
        <begin position="159"/>
        <end position="182"/>
    </location>
</feature>
<feature type="transmembrane region" description="Helical" evidence="5">
    <location>
        <begin position="228"/>
        <end position="249"/>
    </location>
</feature>
<feature type="compositionally biased region" description="Acidic residues" evidence="4">
    <location>
        <begin position="312"/>
        <end position="321"/>
    </location>
</feature>
<dbReference type="SUPFAM" id="SSF57850">
    <property type="entry name" value="RING/U-box"/>
    <property type="match status" value="1"/>
</dbReference>
<name>A0A6G1I6B1_9PEZI</name>
<dbReference type="SMART" id="SM00744">
    <property type="entry name" value="RINGv"/>
    <property type="match status" value="1"/>
</dbReference>
<keyword evidence="1" id="KW-0479">Metal-binding</keyword>
<dbReference type="PANTHER" id="PTHR46347:SF1">
    <property type="entry name" value="RING_FYVE_PHD ZINC FINGER SUPERFAMILY PROTEIN"/>
    <property type="match status" value="1"/>
</dbReference>
<keyword evidence="3" id="KW-0862">Zinc</keyword>
<evidence type="ECO:0000256" key="1">
    <source>
        <dbReference type="ARBA" id="ARBA00022723"/>
    </source>
</evidence>
<evidence type="ECO:0000256" key="4">
    <source>
        <dbReference type="SAM" id="MobiDB-lite"/>
    </source>
</evidence>
<evidence type="ECO:0000259" key="6">
    <source>
        <dbReference type="PROSITE" id="PS51292"/>
    </source>
</evidence>